<dbReference type="GO" id="GO:0008747">
    <property type="term" value="F:N-acetylneuraminate lyase activity"/>
    <property type="evidence" value="ECO:0007669"/>
    <property type="project" value="TreeGrafter"/>
</dbReference>
<dbReference type="PANTHER" id="PTHR42849">
    <property type="entry name" value="N-ACETYLNEURAMINATE LYASE"/>
    <property type="match status" value="1"/>
</dbReference>
<dbReference type="Pfam" id="PF00701">
    <property type="entry name" value="DHDPS"/>
    <property type="match status" value="1"/>
</dbReference>
<reference evidence="5" key="1">
    <citation type="submission" date="2022-11" db="EMBL/GenBank/DDBJ databases">
        <title>Marilongibacter aestuarii gen. nov., sp. nov., isolated from tidal flat sediment.</title>
        <authorList>
            <person name="Jiayan W."/>
        </authorList>
    </citation>
    <scope>NUCLEOTIDE SEQUENCE</scope>
    <source>
        <strain evidence="5">Z1-6</strain>
    </source>
</reference>
<protein>
    <submittedName>
        <fullName evidence="5">Dihydrodipicolinate synthase family protein</fullName>
    </submittedName>
</protein>
<dbReference type="EMBL" id="JAPOHD010000007">
    <property type="protein sequence ID" value="MCY1719441.1"/>
    <property type="molecule type" value="Genomic_DNA"/>
</dbReference>
<feature type="active site" description="Schiff-base intermediate with substrate" evidence="3">
    <location>
        <position position="165"/>
    </location>
</feature>
<dbReference type="AlphaFoldDB" id="A0A9X3F5P9"/>
<dbReference type="GO" id="GO:0005829">
    <property type="term" value="C:cytosol"/>
    <property type="evidence" value="ECO:0007669"/>
    <property type="project" value="TreeGrafter"/>
</dbReference>
<evidence type="ECO:0000256" key="2">
    <source>
        <dbReference type="PIRNR" id="PIRNR001365"/>
    </source>
</evidence>
<keyword evidence="1 2" id="KW-0456">Lyase</keyword>
<dbReference type="RefSeq" id="WP_343331778.1">
    <property type="nucleotide sequence ID" value="NZ_JAPOHD010000007.1"/>
</dbReference>
<dbReference type="InterPro" id="IPR002220">
    <property type="entry name" value="DapA-like"/>
</dbReference>
<proteinExistence type="inferred from homology"/>
<evidence type="ECO:0000256" key="3">
    <source>
        <dbReference type="PIRSR" id="PIRSR001365-1"/>
    </source>
</evidence>
<accession>A0A9X3F5P9</accession>
<evidence type="ECO:0000313" key="6">
    <source>
        <dbReference type="Proteomes" id="UP001145087"/>
    </source>
</evidence>
<comment type="similarity">
    <text evidence="2">Belongs to the DapA family.</text>
</comment>
<name>A0A9X3F5P9_9BACT</name>
<feature type="active site" description="Proton donor/acceptor" evidence="3">
    <location>
        <position position="138"/>
    </location>
</feature>
<dbReference type="PRINTS" id="PR00146">
    <property type="entry name" value="DHPICSNTHASE"/>
</dbReference>
<feature type="binding site" evidence="4">
    <location>
        <position position="50"/>
    </location>
    <ligand>
        <name>pyruvate</name>
        <dbReference type="ChEBI" id="CHEBI:15361"/>
    </ligand>
</feature>
<evidence type="ECO:0000256" key="1">
    <source>
        <dbReference type="ARBA" id="ARBA00023239"/>
    </source>
</evidence>
<dbReference type="SMART" id="SM01130">
    <property type="entry name" value="DHDPS"/>
    <property type="match status" value="1"/>
</dbReference>
<gene>
    <name evidence="5" type="ORF">OU798_03760</name>
</gene>
<organism evidence="5 6">
    <name type="scientific">Draconibacterium aestuarii</name>
    <dbReference type="NCBI Taxonomy" id="2998507"/>
    <lineage>
        <taxon>Bacteria</taxon>
        <taxon>Pseudomonadati</taxon>
        <taxon>Bacteroidota</taxon>
        <taxon>Bacteroidia</taxon>
        <taxon>Marinilabiliales</taxon>
        <taxon>Prolixibacteraceae</taxon>
        <taxon>Draconibacterium</taxon>
    </lineage>
</organism>
<keyword evidence="6" id="KW-1185">Reference proteome</keyword>
<dbReference type="PANTHER" id="PTHR42849:SF1">
    <property type="entry name" value="N-ACETYLNEURAMINATE LYASE"/>
    <property type="match status" value="1"/>
</dbReference>
<dbReference type="CDD" id="cd00408">
    <property type="entry name" value="DHDPS-like"/>
    <property type="match status" value="1"/>
</dbReference>
<dbReference type="Proteomes" id="UP001145087">
    <property type="component" value="Unassembled WGS sequence"/>
</dbReference>
<sequence length="306" mass="33566">MKTTASLHGIIPPMVTPLLSNTEIDEEGLIKLIEHIISGGVHGIFLLGTTGEAPHLSYELRKEFIKKACSVINKRVPVVVGITDTSITGSLEIAQTASDAGADAVVISAPYYVSISQQEMVEYLEYLVPQLPLPFMMYNMPSCTKLHMSVETVRKAKELGALGIKDSSGDLAYLYALMDEFKDSPDFSIIVGTELFIPETIINGGHGAVPGGANMFPRLFVDLYEASKKGDITRIAELREKIIQIDNKIYSISSEGSKYIKSIKCALSEMGICNNFVSMPFTPFGAEKQNEMKQNISEIDFLEINK</sequence>
<dbReference type="Gene3D" id="3.20.20.70">
    <property type="entry name" value="Aldolase class I"/>
    <property type="match status" value="1"/>
</dbReference>
<dbReference type="GO" id="GO:0019262">
    <property type="term" value="P:N-acetylneuraminate catabolic process"/>
    <property type="evidence" value="ECO:0007669"/>
    <property type="project" value="TreeGrafter"/>
</dbReference>
<dbReference type="InterPro" id="IPR013785">
    <property type="entry name" value="Aldolase_TIM"/>
</dbReference>
<comment type="caution">
    <text evidence="5">The sequence shown here is derived from an EMBL/GenBank/DDBJ whole genome shotgun (WGS) entry which is preliminary data.</text>
</comment>
<dbReference type="PIRSF" id="PIRSF001365">
    <property type="entry name" value="DHDPS"/>
    <property type="match status" value="1"/>
</dbReference>
<evidence type="ECO:0000256" key="4">
    <source>
        <dbReference type="PIRSR" id="PIRSR001365-2"/>
    </source>
</evidence>
<feature type="binding site" evidence="4">
    <location>
        <position position="209"/>
    </location>
    <ligand>
        <name>pyruvate</name>
        <dbReference type="ChEBI" id="CHEBI:15361"/>
    </ligand>
</feature>
<dbReference type="SUPFAM" id="SSF51569">
    <property type="entry name" value="Aldolase"/>
    <property type="match status" value="1"/>
</dbReference>
<evidence type="ECO:0000313" key="5">
    <source>
        <dbReference type="EMBL" id="MCY1719441.1"/>
    </source>
</evidence>